<accession>A0A3B0QYN2</accession>
<dbReference type="Pfam" id="PF17482">
    <property type="entry name" value="Phage_sheath_1C"/>
    <property type="match status" value="1"/>
</dbReference>
<dbReference type="AlphaFoldDB" id="A0A3B0QYN2"/>
<protein>
    <submittedName>
        <fullName evidence="4">Phage tail sheath protein FI</fullName>
    </submittedName>
</protein>
<dbReference type="InterPro" id="IPR035089">
    <property type="entry name" value="Phage_sheath_subtilisin"/>
</dbReference>
<comment type="similarity">
    <text evidence="1">Belongs to the myoviridae tail sheath protein family.</text>
</comment>
<dbReference type="PANTHER" id="PTHR35861:SF1">
    <property type="entry name" value="PHAGE TAIL SHEATH PROTEIN"/>
    <property type="match status" value="1"/>
</dbReference>
<evidence type="ECO:0000313" key="4">
    <source>
        <dbReference type="EMBL" id="VAV85392.1"/>
    </source>
</evidence>
<dbReference type="InterPro" id="IPR020287">
    <property type="entry name" value="Tail_sheath_C"/>
</dbReference>
<sequence>MTEYMTPGVFVGELSGASAQIKGVSTNTVAFLGQTERGIEGAQLITGFSEFLRVYGCCEEGSSYLSYAVRGFFENGGKRCYTGRIAAPGATHAYTVIDDKLVVSAAGRGAWGKRIEIKVEQFRTNLAVRLFNITISYTHDDDPNRKLVEKYDDLSCEDGASQNIITVINGASALVRLWWKGGKAAEAVSLSEGGLRLDKGGLDGGQVRAEDFQGGSGEISFKGPEELKPLVQPFGRGTGLAAFSVIGDISLLVLPEEVRPGFERLSEYAIEQCESLRDRFAIVSAPGSPGSLRGLQPPMDSAYAAYYFPWIKVKDSGGNATRFVPPGGHIAGIYGRVDEARGVHKAPANEEVRGALALQSSVTDRLQDALNRRGVNCIRDFQSSGRGLLLWGARTMSTDPEWRYVSVRRLFIFIEESIKRGTQWVVFESNNEQTWLKVKQVIEVFLINQWRSGALAGTKPEEAFFVKCGRDTMTEVDIEQGRIVILIGLAPIRAAEFTILNVSHNTGANI</sequence>
<reference evidence="4" key="1">
    <citation type="submission" date="2018-06" db="EMBL/GenBank/DDBJ databases">
        <authorList>
            <person name="Zhirakovskaya E."/>
        </authorList>
    </citation>
    <scope>NUCLEOTIDE SEQUENCE</scope>
</reference>
<organism evidence="4">
    <name type="scientific">hydrothermal vent metagenome</name>
    <dbReference type="NCBI Taxonomy" id="652676"/>
    <lineage>
        <taxon>unclassified sequences</taxon>
        <taxon>metagenomes</taxon>
        <taxon>ecological metagenomes</taxon>
    </lineage>
</organism>
<dbReference type="PANTHER" id="PTHR35861">
    <property type="match status" value="1"/>
</dbReference>
<dbReference type="InterPro" id="IPR052042">
    <property type="entry name" value="Tail_sheath_structural"/>
</dbReference>
<evidence type="ECO:0000256" key="1">
    <source>
        <dbReference type="ARBA" id="ARBA00008005"/>
    </source>
</evidence>
<proteinExistence type="inferred from homology"/>
<evidence type="ECO:0000259" key="3">
    <source>
        <dbReference type="Pfam" id="PF17482"/>
    </source>
</evidence>
<evidence type="ECO:0000259" key="2">
    <source>
        <dbReference type="Pfam" id="PF04984"/>
    </source>
</evidence>
<dbReference type="EMBL" id="UOEA01000086">
    <property type="protein sequence ID" value="VAV85392.1"/>
    <property type="molecule type" value="Genomic_DNA"/>
</dbReference>
<feature type="domain" description="Tail sheath protein subtilisin-like" evidence="2">
    <location>
        <begin position="299"/>
        <end position="396"/>
    </location>
</feature>
<gene>
    <name evidence="4" type="ORF">MNBD_DELTA01-1315</name>
</gene>
<dbReference type="Pfam" id="PF04984">
    <property type="entry name" value="Phage_sheath_1"/>
    <property type="match status" value="1"/>
</dbReference>
<dbReference type="Gene3D" id="3.40.50.11780">
    <property type="match status" value="2"/>
</dbReference>
<feature type="domain" description="Tail sheath protein C-terminal" evidence="3">
    <location>
        <begin position="397"/>
        <end position="502"/>
    </location>
</feature>
<name>A0A3B0QYN2_9ZZZZ</name>